<dbReference type="SMART" id="SM00179">
    <property type="entry name" value="EGF_CA"/>
    <property type="match status" value="2"/>
</dbReference>
<comment type="caution">
    <text evidence="5">Lacks conserved residue(s) required for the propagation of feature annotation.</text>
</comment>
<dbReference type="GO" id="GO:0005509">
    <property type="term" value="F:calcium ion binding"/>
    <property type="evidence" value="ECO:0007669"/>
    <property type="project" value="InterPro"/>
</dbReference>
<reference evidence="7 8" key="1">
    <citation type="submission" date="2022-05" db="EMBL/GenBank/DDBJ databases">
        <authorList>
            <consortium name="Genoscope - CEA"/>
            <person name="William W."/>
        </authorList>
    </citation>
    <scope>NUCLEOTIDE SEQUENCE [LARGE SCALE GENOMIC DNA]</scope>
</reference>
<dbReference type="PANTHER" id="PTHR45836:SF13">
    <property type="entry name" value="PROTEIN CRUMBS"/>
    <property type="match status" value="1"/>
</dbReference>
<dbReference type="InterPro" id="IPR000152">
    <property type="entry name" value="EGF-type_Asp/Asn_hydroxyl_site"/>
</dbReference>
<dbReference type="PROSITE" id="PS01187">
    <property type="entry name" value="EGF_CA"/>
    <property type="match status" value="1"/>
</dbReference>
<evidence type="ECO:0000256" key="3">
    <source>
        <dbReference type="ARBA" id="ARBA00022737"/>
    </source>
</evidence>
<keyword evidence="1 5" id="KW-0245">EGF-like domain</keyword>
<dbReference type="CDD" id="cd00054">
    <property type="entry name" value="EGF_CA"/>
    <property type="match status" value="1"/>
</dbReference>
<dbReference type="AlphaFoldDB" id="A0AAU9Y481"/>
<dbReference type="InterPro" id="IPR051355">
    <property type="entry name" value="Notch/Slit_guidance"/>
</dbReference>
<dbReference type="Gene3D" id="2.10.25.10">
    <property type="entry name" value="Laminin"/>
    <property type="match status" value="2"/>
</dbReference>
<dbReference type="PANTHER" id="PTHR45836">
    <property type="entry name" value="SLIT HOMOLOG"/>
    <property type="match status" value="1"/>
</dbReference>
<evidence type="ECO:0000256" key="5">
    <source>
        <dbReference type="PROSITE-ProRule" id="PRU00076"/>
    </source>
</evidence>
<feature type="domain" description="EGF-like" evidence="6">
    <location>
        <begin position="124"/>
        <end position="164"/>
    </location>
</feature>
<feature type="domain" description="EGF-like" evidence="6">
    <location>
        <begin position="84"/>
        <end position="122"/>
    </location>
</feature>
<dbReference type="EMBL" id="CALNXJ010000151">
    <property type="protein sequence ID" value="CAH3167206.1"/>
    <property type="molecule type" value="Genomic_DNA"/>
</dbReference>
<dbReference type="Pfam" id="PF00024">
    <property type="entry name" value="PAN_1"/>
    <property type="match status" value="1"/>
</dbReference>
<feature type="disulfide bond" evidence="5">
    <location>
        <begin position="93"/>
        <end position="110"/>
    </location>
</feature>
<dbReference type="InterPro" id="IPR018097">
    <property type="entry name" value="EGF_Ca-bd_CS"/>
</dbReference>
<dbReference type="InterPro" id="IPR000742">
    <property type="entry name" value="EGF"/>
</dbReference>
<dbReference type="GO" id="GO:0007411">
    <property type="term" value="P:axon guidance"/>
    <property type="evidence" value="ECO:0007669"/>
    <property type="project" value="TreeGrafter"/>
</dbReference>
<dbReference type="InterPro" id="IPR003609">
    <property type="entry name" value="Pan_app"/>
</dbReference>
<organism evidence="7 8">
    <name type="scientific">Pocillopora meandrina</name>
    <dbReference type="NCBI Taxonomy" id="46732"/>
    <lineage>
        <taxon>Eukaryota</taxon>
        <taxon>Metazoa</taxon>
        <taxon>Cnidaria</taxon>
        <taxon>Anthozoa</taxon>
        <taxon>Hexacorallia</taxon>
        <taxon>Scleractinia</taxon>
        <taxon>Astrocoeniina</taxon>
        <taxon>Pocilloporidae</taxon>
        <taxon>Pocillopora</taxon>
    </lineage>
</organism>
<feature type="non-terminal residue" evidence="7">
    <location>
        <position position="1"/>
    </location>
</feature>
<keyword evidence="2" id="KW-0732">Signal</keyword>
<dbReference type="SMART" id="SM00181">
    <property type="entry name" value="EGF"/>
    <property type="match status" value="2"/>
</dbReference>
<evidence type="ECO:0000259" key="6">
    <source>
        <dbReference type="PROSITE" id="PS50026"/>
    </source>
</evidence>
<keyword evidence="4 5" id="KW-1015">Disulfide bond</keyword>
<evidence type="ECO:0000313" key="7">
    <source>
        <dbReference type="EMBL" id="CAH3167206.1"/>
    </source>
</evidence>
<comment type="caution">
    <text evidence="7">The sequence shown here is derived from an EMBL/GenBank/DDBJ whole genome shotgun (WGS) entry which is preliminary data.</text>
</comment>
<dbReference type="GO" id="GO:0005886">
    <property type="term" value="C:plasma membrane"/>
    <property type="evidence" value="ECO:0007669"/>
    <property type="project" value="TreeGrafter"/>
</dbReference>
<sequence>DDCRVIQFKAGTKNKILTKHVIRSEQAKDKNICGFKCYFEPNCVSYNYGPLGDGTFTCELSNRTHLQVSPSYFEYRNGSLYRSIINSCESNPCVSNSTCQAGFGSRGYRCICSDGFEGGLCQRDTDECTSRKHDCSFDRDCVNVMGSYQCSCKPGFTGDGKICQGNIYFI</sequence>
<dbReference type="Proteomes" id="UP001159428">
    <property type="component" value="Unassembled WGS sequence"/>
</dbReference>
<dbReference type="InterPro" id="IPR001881">
    <property type="entry name" value="EGF-like_Ca-bd_dom"/>
</dbReference>
<dbReference type="PROSITE" id="PS00022">
    <property type="entry name" value="EGF_1"/>
    <property type="match status" value="1"/>
</dbReference>
<keyword evidence="8" id="KW-1185">Reference proteome</keyword>
<evidence type="ECO:0000256" key="4">
    <source>
        <dbReference type="ARBA" id="ARBA00023157"/>
    </source>
</evidence>
<accession>A0AAU9Y481</accession>
<protein>
    <recommendedName>
        <fullName evidence="6">EGF-like domain-containing protein</fullName>
    </recommendedName>
</protein>
<dbReference type="PROSITE" id="PS00010">
    <property type="entry name" value="ASX_HYDROXYL"/>
    <property type="match status" value="1"/>
</dbReference>
<dbReference type="SUPFAM" id="SSF57196">
    <property type="entry name" value="EGF/Laminin"/>
    <property type="match status" value="2"/>
</dbReference>
<evidence type="ECO:0000256" key="1">
    <source>
        <dbReference type="ARBA" id="ARBA00022536"/>
    </source>
</evidence>
<keyword evidence="3" id="KW-0677">Repeat</keyword>
<proteinExistence type="predicted"/>
<dbReference type="GO" id="GO:0043235">
    <property type="term" value="C:receptor complex"/>
    <property type="evidence" value="ECO:0007669"/>
    <property type="project" value="TreeGrafter"/>
</dbReference>
<dbReference type="FunFam" id="2.10.25.10:FF:000038">
    <property type="entry name" value="Fibrillin 2"/>
    <property type="match status" value="1"/>
</dbReference>
<dbReference type="GO" id="GO:0009986">
    <property type="term" value="C:cell surface"/>
    <property type="evidence" value="ECO:0007669"/>
    <property type="project" value="TreeGrafter"/>
</dbReference>
<dbReference type="PROSITE" id="PS01186">
    <property type="entry name" value="EGF_2"/>
    <property type="match status" value="2"/>
</dbReference>
<evidence type="ECO:0000256" key="2">
    <source>
        <dbReference type="ARBA" id="ARBA00022729"/>
    </source>
</evidence>
<feature type="disulfide bond" evidence="5">
    <location>
        <begin position="112"/>
        <end position="121"/>
    </location>
</feature>
<dbReference type="PROSITE" id="PS50026">
    <property type="entry name" value="EGF_3"/>
    <property type="match status" value="2"/>
</dbReference>
<dbReference type="GO" id="GO:0007219">
    <property type="term" value="P:Notch signaling pathway"/>
    <property type="evidence" value="ECO:0007669"/>
    <property type="project" value="TreeGrafter"/>
</dbReference>
<gene>
    <name evidence="7" type="ORF">PMEA_00007017</name>
</gene>
<evidence type="ECO:0000313" key="8">
    <source>
        <dbReference type="Proteomes" id="UP001159428"/>
    </source>
</evidence>
<dbReference type="Pfam" id="PF12947">
    <property type="entry name" value="EGF_3"/>
    <property type="match status" value="1"/>
</dbReference>
<dbReference type="InterPro" id="IPR024731">
    <property type="entry name" value="NELL2-like_EGF"/>
</dbReference>
<name>A0AAU9Y481_9CNID</name>